<name>A0ABQ3LFT9_9PSEU</name>
<evidence type="ECO:0000256" key="2">
    <source>
        <dbReference type="ARBA" id="ARBA00006906"/>
    </source>
</evidence>
<keyword evidence="7" id="KW-1185">Reference proteome</keyword>
<evidence type="ECO:0000313" key="7">
    <source>
        <dbReference type="Proteomes" id="UP000635387"/>
    </source>
</evidence>
<comment type="pathway">
    <text evidence="1">Carbohydrate acid metabolism.</text>
</comment>
<dbReference type="CDD" id="cd00452">
    <property type="entry name" value="KDPG_aldolase"/>
    <property type="match status" value="1"/>
</dbReference>
<evidence type="ECO:0000256" key="5">
    <source>
        <dbReference type="ARBA" id="ARBA00023277"/>
    </source>
</evidence>
<keyword evidence="5" id="KW-0119">Carbohydrate metabolism</keyword>
<evidence type="ECO:0000256" key="4">
    <source>
        <dbReference type="ARBA" id="ARBA00023239"/>
    </source>
</evidence>
<evidence type="ECO:0000313" key="6">
    <source>
        <dbReference type="EMBL" id="GHH14751.1"/>
    </source>
</evidence>
<evidence type="ECO:0000256" key="3">
    <source>
        <dbReference type="ARBA" id="ARBA00011233"/>
    </source>
</evidence>
<dbReference type="Gene3D" id="3.20.20.70">
    <property type="entry name" value="Aldolase class I"/>
    <property type="match status" value="1"/>
</dbReference>
<dbReference type="InterPro" id="IPR013785">
    <property type="entry name" value="Aldolase_TIM"/>
</dbReference>
<organism evidence="6 7">
    <name type="scientific">Amycolatopsis oliviviridis</name>
    <dbReference type="NCBI Taxonomy" id="1471590"/>
    <lineage>
        <taxon>Bacteria</taxon>
        <taxon>Bacillati</taxon>
        <taxon>Actinomycetota</taxon>
        <taxon>Actinomycetes</taxon>
        <taxon>Pseudonocardiales</taxon>
        <taxon>Pseudonocardiaceae</taxon>
        <taxon>Amycolatopsis</taxon>
    </lineage>
</organism>
<dbReference type="Pfam" id="PF01081">
    <property type="entry name" value="Aldolase"/>
    <property type="match status" value="1"/>
</dbReference>
<accession>A0ABQ3LFT9</accession>
<dbReference type="InterPro" id="IPR000887">
    <property type="entry name" value="Aldlse_KDPG_KHG"/>
</dbReference>
<reference evidence="7" key="1">
    <citation type="journal article" date="2019" name="Int. J. Syst. Evol. Microbiol.">
        <title>The Global Catalogue of Microorganisms (GCM) 10K type strain sequencing project: providing services to taxonomists for standard genome sequencing and annotation.</title>
        <authorList>
            <consortium name="The Broad Institute Genomics Platform"/>
            <consortium name="The Broad Institute Genome Sequencing Center for Infectious Disease"/>
            <person name="Wu L."/>
            <person name="Ma J."/>
        </authorList>
    </citation>
    <scope>NUCLEOTIDE SEQUENCE [LARGE SCALE GENOMIC DNA]</scope>
    <source>
        <strain evidence="7">CGMCC 4.7683</strain>
    </source>
</reference>
<comment type="caution">
    <text evidence="6">The sequence shown here is derived from an EMBL/GenBank/DDBJ whole genome shotgun (WGS) entry which is preliminary data.</text>
</comment>
<dbReference type="Proteomes" id="UP000635387">
    <property type="component" value="Unassembled WGS sequence"/>
</dbReference>
<comment type="similarity">
    <text evidence="2">Belongs to the KHG/KDPG aldolase family.</text>
</comment>
<dbReference type="SUPFAM" id="SSF51569">
    <property type="entry name" value="Aldolase"/>
    <property type="match status" value="1"/>
</dbReference>
<proteinExistence type="inferred from homology"/>
<dbReference type="PANTHER" id="PTHR30246:SF1">
    <property type="entry name" value="2-DEHYDRO-3-DEOXY-6-PHOSPHOGALACTONATE ALDOLASE-RELATED"/>
    <property type="match status" value="1"/>
</dbReference>
<keyword evidence="4" id="KW-0456">Lyase</keyword>
<evidence type="ECO:0000256" key="1">
    <source>
        <dbReference type="ARBA" id="ARBA00004761"/>
    </source>
</evidence>
<sequence length="202" mass="20591">MRGDELLSELRTRRLLAIVRDSDPERALATVRALDQAGVRLIEVSLTGTDAPAVLEKARRVLGDGRLGAGTVCSVEDVRRAVGAGAEFVVTPGLSRALDECYRLGVPVLAGAQTPTEVIAARAAGVTAVKVFPASGPAQLRALRGPFPDVPFIPVGGVDVAAMREYLAAGALAVGVGGPLTDGGAEGLEARAAEFLAAAEAA</sequence>
<dbReference type="PANTHER" id="PTHR30246">
    <property type="entry name" value="2-KETO-3-DEOXY-6-PHOSPHOGLUCONATE ALDOLASE"/>
    <property type="match status" value="1"/>
</dbReference>
<protein>
    <submittedName>
        <fullName evidence="6">Aldolase</fullName>
    </submittedName>
</protein>
<gene>
    <name evidence="6" type="ORF">GCM10017790_28420</name>
</gene>
<dbReference type="EMBL" id="BNAY01000003">
    <property type="protein sequence ID" value="GHH14751.1"/>
    <property type="molecule type" value="Genomic_DNA"/>
</dbReference>
<comment type="subunit">
    <text evidence="3">Homotrimer.</text>
</comment>